<comment type="caution">
    <text evidence="1">The sequence shown here is derived from an EMBL/GenBank/DDBJ whole genome shotgun (WGS) entry which is preliminary data.</text>
</comment>
<organism evidence="1 2">
    <name type="scientific">Tanacetum coccineum</name>
    <dbReference type="NCBI Taxonomy" id="301880"/>
    <lineage>
        <taxon>Eukaryota</taxon>
        <taxon>Viridiplantae</taxon>
        <taxon>Streptophyta</taxon>
        <taxon>Embryophyta</taxon>
        <taxon>Tracheophyta</taxon>
        <taxon>Spermatophyta</taxon>
        <taxon>Magnoliopsida</taxon>
        <taxon>eudicotyledons</taxon>
        <taxon>Gunneridae</taxon>
        <taxon>Pentapetalae</taxon>
        <taxon>asterids</taxon>
        <taxon>campanulids</taxon>
        <taxon>Asterales</taxon>
        <taxon>Asteraceae</taxon>
        <taxon>Asteroideae</taxon>
        <taxon>Anthemideae</taxon>
        <taxon>Anthemidinae</taxon>
        <taxon>Tanacetum</taxon>
    </lineage>
</organism>
<dbReference type="Proteomes" id="UP001151760">
    <property type="component" value="Unassembled WGS sequence"/>
</dbReference>
<reference evidence="1" key="2">
    <citation type="submission" date="2022-01" db="EMBL/GenBank/DDBJ databases">
        <authorList>
            <person name="Yamashiro T."/>
            <person name="Shiraishi A."/>
            <person name="Satake H."/>
            <person name="Nakayama K."/>
        </authorList>
    </citation>
    <scope>NUCLEOTIDE SEQUENCE</scope>
</reference>
<keyword evidence="2" id="KW-1185">Reference proteome</keyword>
<reference evidence="1" key="1">
    <citation type="journal article" date="2022" name="Int. J. Mol. Sci.">
        <title>Draft Genome of Tanacetum Coccineum: Genomic Comparison of Closely Related Tanacetum-Family Plants.</title>
        <authorList>
            <person name="Yamashiro T."/>
            <person name="Shiraishi A."/>
            <person name="Nakayama K."/>
            <person name="Satake H."/>
        </authorList>
    </citation>
    <scope>NUCLEOTIDE SEQUENCE</scope>
</reference>
<sequence length="195" mass="23416">MKATMEDMTRNQYKSAAEYAYQIEQATKYMDNLIVWEIREEDLMAHIPEKEASIFYGPQRNPKGRIRYLYNNDLFYLKKIKIENEKEHGQDFMEDIYYLCLRREVDYLKYGLLNSLIVFIKSCVIWERAHDFQLGIESYQYKINLTAPTLTILGIENLESYTIIIEPFIGIVYENSKNEKRVMDIEEYQSFVMHH</sequence>
<proteinExistence type="predicted"/>
<protein>
    <submittedName>
        <fullName evidence="1">Uncharacterized protein</fullName>
    </submittedName>
</protein>
<evidence type="ECO:0000313" key="1">
    <source>
        <dbReference type="EMBL" id="GJT48387.1"/>
    </source>
</evidence>
<accession>A0ABQ5ED06</accession>
<name>A0ABQ5ED06_9ASTR</name>
<evidence type="ECO:0000313" key="2">
    <source>
        <dbReference type="Proteomes" id="UP001151760"/>
    </source>
</evidence>
<dbReference type="EMBL" id="BQNB010016150">
    <property type="protein sequence ID" value="GJT48387.1"/>
    <property type="molecule type" value="Genomic_DNA"/>
</dbReference>
<gene>
    <name evidence="1" type="ORF">Tco_0974544</name>
</gene>